<dbReference type="Gene3D" id="3.40.630.30">
    <property type="match status" value="1"/>
</dbReference>
<dbReference type="Pfam" id="PF00583">
    <property type="entry name" value="Acetyltransf_1"/>
    <property type="match status" value="2"/>
</dbReference>
<dbReference type="RefSeq" id="WP_260220241.1">
    <property type="nucleotide sequence ID" value="NZ_JAJAGO010000011.1"/>
</dbReference>
<reference evidence="4 5" key="1">
    <citation type="submission" date="2021-10" db="EMBL/GenBank/DDBJ databases">
        <title>Streptomyces gossypii sp. nov., isolated from soil collected from cotton field.</title>
        <authorList>
            <person name="Ge X."/>
            <person name="Chen X."/>
            <person name="Liu W."/>
        </authorList>
    </citation>
    <scope>NUCLEOTIDE SEQUENCE [LARGE SCALE GENOMIC DNA]</scope>
    <source>
        <strain evidence="4 5">N2-109</strain>
    </source>
</reference>
<dbReference type="PANTHER" id="PTHR43877:SF1">
    <property type="entry name" value="ACETYLTRANSFERASE"/>
    <property type="match status" value="1"/>
</dbReference>
<evidence type="ECO:0000313" key="4">
    <source>
        <dbReference type="EMBL" id="MCT2592917.1"/>
    </source>
</evidence>
<protein>
    <submittedName>
        <fullName evidence="4">GNAT family N-acetyltransferase</fullName>
    </submittedName>
</protein>
<evidence type="ECO:0000256" key="2">
    <source>
        <dbReference type="ARBA" id="ARBA00023315"/>
    </source>
</evidence>
<dbReference type="InterPro" id="IPR000182">
    <property type="entry name" value="GNAT_dom"/>
</dbReference>
<dbReference type="SUPFAM" id="SSF55729">
    <property type="entry name" value="Acyl-CoA N-acyltransferases (Nat)"/>
    <property type="match status" value="2"/>
</dbReference>
<keyword evidence="5" id="KW-1185">Reference proteome</keyword>
<proteinExistence type="predicted"/>
<dbReference type="CDD" id="cd04301">
    <property type="entry name" value="NAT_SF"/>
    <property type="match status" value="2"/>
</dbReference>
<evidence type="ECO:0000259" key="3">
    <source>
        <dbReference type="PROSITE" id="PS51186"/>
    </source>
</evidence>
<dbReference type="EMBL" id="JAJAGO010000011">
    <property type="protein sequence ID" value="MCT2592917.1"/>
    <property type="molecule type" value="Genomic_DNA"/>
</dbReference>
<evidence type="ECO:0000313" key="5">
    <source>
        <dbReference type="Proteomes" id="UP001156389"/>
    </source>
</evidence>
<dbReference type="InterPro" id="IPR016181">
    <property type="entry name" value="Acyl_CoA_acyltransferase"/>
</dbReference>
<name>A0ABT2JYD5_9ACTN</name>
<accession>A0ABT2JYD5</accession>
<dbReference type="InterPro" id="IPR050832">
    <property type="entry name" value="Bact_Acetyltransf"/>
</dbReference>
<dbReference type="PANTHER" id="PTHR43877">
    <property type="entry name" value="AMINOALKYLPHOSPHONATE N-ACETYLTRANSFERASE-RELATED-RELATED"/>
    <property type="match status" value="1"/>
</dbReference>
<organism evidence="4 5">
    <name type="scientific">Streptomyces gossypii</name>
    <dbReference type="NCBI Taxonomy" id="2883101"/>
    <lineage>
        <taxon>Bacteria</taxon>
        <taxon>Bacillati</taxon>
        <taxon>Actinomycetota</taxon>
        <taxon>Actinomycetes</taxon>
        <taxon>Kitasatosporales</taxon>
        <taxon>Streptomycetaceae</taxon>
        <taxon>Streptomyces</taxon>
    </lineage>
</organism>
<gene>
    <name evidence="4" type="ORF">LHJ74_23890</name>
</gene>
<keyword evidence="1" id="KW-0808">Transferase</keyword>
<evidence type="ECO:0000256" key="1">
    <source>
        <dbReference type="ARBA" id="ARBA00022679"/>
    </source>
</evidence>
<feature type="domain" description="N-acetyltransferase" evidence="3">
    <location>
        <begin position="1"/>
        <end position="125"/>
    </location>
</feature>
<feature type="domain" description="N-acetyltransferase" evidence="3">
    <location>
        <begin position="177"/>
        <end position="313"/>
    </location>
</feature>
<sequence length="313" mass="32867">MSLRLTPLTDPAITSAGHRLVWLATDEGRAGGAPLGTAGLRLFTRSGQDHLAELTLTVHPAERHRGVGSRLLAAAVAAAREHGRRSLVAEARAESPGARFLSVRGFRTVLTLTHARLSLSGATADSGVAADSGAAAGSGPLGALTATATRSCPGYRLVSWAGTVPDELAVTFAHSRHAMDDMPMDDTDYGTVIWDVERVRDAAAAIARRGDLLYTVAAVDESDGSIAGFTEIVVPGDGKGDGQHYGTGVLPAHRGHGLGAWMKAESVRQAAARHPELAGLLTDTADSNAYMRRINDALGYRPTHRTRECQLDL</sequence>
<comment type="caution">
    <text evidence="4">The sequence shown here is derived from an EMBL/GenBank/DDBJ whole genome shotgun (WGS) entry which is preliminary data.</text>
</comment>
<dbReference type="PROSITE" id="PS51186">
    <property type="entry name" value="GNAT"/>
    <property type="match status" value="2"/>
</dbReference>
<dbReference type="Proteomes" id="UP001156389">
    <property type="component" value="Unassembled WGS sequence"/>
</dbReference>
<keyword evidence="2" id="KW-0012">Acyltransferase</keyword>